<feature type="binding site" evidence="5">
    <location>
        <position position="283"/>
    </location>
    <ligand>
        <name>S-adenosyl-L-methionine</name>
        <dbReference type="ChEBI" id="CHEBI:59789"/>
    </ligand>
</feature>
<feature type="region of interest" description="Disordered" evidence="6">
    <location>
        <begin position="310"/>
        <end position="355"/>
    </location>
</feature>
<dbReference type="PANTHER" id="PTHR22807:SF16">
    <property type="entry name" value="SAM-DEPENDENT MTASE RSMB_NOP-TYPE DOMAIN-CONTAINING PROTEIN"/>
    <property type="match status" value="1"/>
</dbReference>
<evidence type="ECO:0000256" key="3">
    <source>
        <dbReference type="ARBA" id="ARBA00022691"/>
    </source>
</evidence>
<feature type="binding site" evidence="5">
    <location>
        <begin position="224"/>
        <end position="230"/>
    </location>
    <ligand>
        <name>S-adenosyl-L-methionine</name>
        <dbReference type="ChEBI" id="CHEBI:59789"/>
    </ligand>
</feature>
<evidence type="ECO:0000259" key="7">
    <source>
        <dbReference type="PROSITE" id="PS51686"/>
    </source>
</evidence>
<keyword evidence="2 5" id="KW-0808">Transferase</keyword>
<dbReference type="SUPFAM" id="SSF63748">
    <property type="entry name" value="Tudor/PWWP/MBT"/>
    <property type="match status" value="1"/>
</dbReference>
<dbReference type="PROSITE" id="PS51686">
    <property type="entry name" value="SAM_MT_RSMB_NOP"/>
    <property type="match status" value="1"/>
</dbReference>
<comment type="caution">
    <text evidence="5">Lacks conserved residue(s) required for the propagation of feature annotation.</text>
</comment>
<feature type="active site" description="Nucleophile" evidence="5">
    <location>
        <position position="464"/>
    </location>
</feature>
<dbReference type="InterPro" id="IPR049560">
    <property type="entry name" value="MeTrfase_RsmB-F_NOP2_cat"/>
</dbReference>
<dbReference type="GO" id="GO:0001510">
    <property type="term" value="P:RNA methylation"/>
    <property type="evidence" value="ECO:0007669"/>
    <property type="project" value="InterPro"/>
</dbReference>
<dbReference type="GO" id="GO:0008173">
    <property type="term" value="F:RNA methyltransferase activity"/>
    <property type="evidence" value="ECO:0007669"/>
    <property type="project" value="InterPro"/>
</dbReference>
<dbReference type="Gene3D" id="3.40.50.150">
    <property type="entry name" value="Vaccinia Virus protein VP39"/>
    <property type="match status" value="1"/>
</dbReference>
<sequence length="528" mass="57457">MEVGERVLARRKNGRVYGATIMATNKDGSYTLQWDSGETRELRQPPCNIWSALTAGDSSCDWLEGSRQIHPLSEANSTSDLVAAPACNQYVNSDHSSKQDSISPTHAAASLLTSLGAEVTVEQLLALPRYVRVVKPWSGSPYEVMPLLDLIRREVSATTEVPEELVVPTSLDDFLAIPHGVSVAHLPSYRCGRLVGQDLASGVAIRALMADVPVATRCHALELCCAPGGKLLYLAELLLRHTGSLGLGHRTVTGVDISKPRLDQCRGAVRKLKLPNIRLIEADGRLFDSPPPDDPSDFCANDVHPSCLSGSRRRRLQQPTRWEACQDQGANETDTQQPSSQPADPTRVDPPLCPRSLNKENLGYDLVLLDAECSADASTAYLRRMLELQARMAGEEGADAREVYGSNRNEEHIQCAKKNPISAAQRKYAHVSQNSGELRMLQLALLENAFRLLAPSGDLVYATCSTQPSQNEHLVESFLMQQSHAVLLPVDTFGVPAVRLGPDGCMARLGPEISGTSGMFLARLSKLQ</sequence>
<protein>
    <recommendedName>
        <fullName evidence="7">SAM-dependent MTase RsmB/NOP-type domain-containing protein</fullName>
    </recommendedName>
</protein>
<evidence type="ECO:0000256" key="4">
    <source>
        <dbReference type="ARBA" id="ARBA00022884"/>
    </source>
</evidence>
<dbReference type="Proteomes" id="UP001190700">
    <property type="component" value="Unassembled WGS sequence"/>
</dbReference>
<keyword evidence="4 5" id="KW-0694">RNA-binding</keyword>
<evidence type="ECO:0000313" key="8">
    <source>
        <dbReference type="EMBL" id="KAK3264791.1"/>
    </source>
</evidence>
<gene>
    <name evidence="8" type="ORF">CYMTET_26489</name>
</gene>
<proteinExistence type="inferred from homology"/>
<keyword evidence="3 5" id="KW-0949">S-adenosyl-L-methionine</keyword>
<dbReference type="EMBL" id="LGRX02014358">
    <property type="protein sequence ID" value="KAK3264791.1"/>
    <property type="molecule type" value="Genomic_DNA"/>
</dbReference>
<evidence type="ECO:0000256" key="1">
    <source>
        <dbReference type="ARBA" id="ARBA00022603"/>
    </source>
</evidence>
<dbReference type="GO" id="GO:0003723">
    <property type="term" value="F:RNA binding"/>
    <property type="evidence" value="ECO:0007669"/>
    <property type="project" value="UniProtKB-UniRule"/>
</dbReference>
<feature type="compositionally biased region" description="Polar residues" evidence="6">
    <location>
        <begin position="328"/>
        <end position="343"/>
    </location>
</feature>
<dbReference type="SUPFAM" id="SSF53335">
    <property type="entry name" value="S-adenosyl-L-methionine-dependent methyltransferases"/>
    <property type="match status" value="1"/>
</dbReference>
<dbReference type="PRINTS" id="PR02008">
    <property type="entry name" value="RCMTFAMILY"/>
</dbReference>
<reference evidence="8 9" key="1">
    <citation type="journal article" date="2015" name="Genome Biol. Evol.">
        <title>Comparative Genomics of a Bacterivorous Green Alga Reveals Evolutionary Causalities and Consequences of Phago-Mixotrophic Mode of Nutrition.</title>
        <authorList>
            <person name="Burns J.A."/>
            <person name="Paasch A."/>
            <person name="Narechania A."/>
            <person name="Kim E."/>
        </authorList>
    </citation>
    <scope>NUCLEOTIDE SEQUENCE [LARGE SCALE GENOMIC DNA]</scope>
    <source>
        <strain evidence="8 9">PLY_AMNH</strain>
    </source>
</reference>
<evidence type="ECO:0000256" key="5">
    <source>
        <dbReference type="PROSITE-ProRule" id="PRU01023"/>
    </source>
</evidence>
<dbReference type="Gene3D" id="2.30.30.140">
    <property type="match status" value="1"/>
</dbReference>
<keyword evidence="1 5" id="KW-0489">Methyltransferase</keyword>
<comment type="caution">
    <text evidence="8">The sequence shown here is derived from an EMBL/GenBank/DDBJ whole genome shotgun (WGS) entry which is preliminary data.</text>
</comment>
<evidence type="ECO:0000256" key="2">
    <source>
        <dbReference type="ARBA" id="ARBA00022679"/>
    </source>
</evidence>
<name>A0AAE0FRP8_9CHLO</name>
<dbReference type="CDD" id="cd02440">
    <property type="entry name" value="AdoMet_MTases"/>
    <property type="match status" value="1"/>
</dbReference>
<comment type="similarity">
    <text evidence="5">Belongs to the class I-like SAM-binding methyltransferase superfamily. RsmB/NOP family.</text>
</comment>
<organism evidence="8 9">
    <name type="scientific">Cymbomonas tetramitiformis</name>
    <dbReference type="NCBI Taxonomy" id="36881"/>
    <lineage>
        <taxon>Eukaryota</taxon>
        <taxon>Viridiplantae</taxon>
        <taxon>Chlorophyta</taxon>
        <taxon>Pyramimonadophyceae</taxon>
        <taxon>Pyramimonadales</taxon>
        <taxon>Pyramimonadaceae</taxon>
        <taxon>Cymbomonas</taxon>
    </lineage>
</organism>
<feature type="domain" description="SAM-dependent MTase RsmB/NOP-type" evidence="7">
    <location>
        <begin position="119"/>
        <end position="527"/>
    </location>
</feature>
<evidence type="ECO:0000313" key="9">
    <source>
        <dbReference type="Proteomes" id="UP001190700"/>
    </source>
</evidence>
<accession>A0AAE0FRP8</accession>
<dbReference type="InterPro" id="IPR001678">
    <property type="entry name" value="MeTrfase_RsmB-F_NOP2_dom"/>
</dbReference>
<keyword evidence="9" id="KW-1185">Reference proteome</keyword>
<dbReference type="InterPro" id="IPR029063">
    <property type="entry name" value="SAM-dependent_MTases_sf"/>
</dbReference>
<feature type="binding site" evidence="5">
    <location>
        <position position="256"/>
    </location>
    <ligand>
        <name>S-adenosyl-L-methionine</name>
        <dbReference type="ChEBI" id="CHEBI:59789"/>
    </ligand>
</feature>
<dbReference type="AlphaFoldDB" id="A0AAE0FRP8"/>
<dbReference type="Pfam" id="PF01189">
    <property type="entry name" value="Methyltr_RsmB-F"/>
    <property type="match status" value="2"/>
</dbReference>
<dbReference type="PANTHER" id="PTHR22807">
    <property type="entry name" value="NOP2 YEAST -RELATED NOL1/NOP2/FMU SUN DOMAIN-CONTAINING"/>
    <property type="match status" value="1"/>
</dbReference>
<dbReference type="InterPro" id="IPR023267">
    <property type="entry name" value="RCMT"/>
</dbReference>
<evidence type="ECO:0000256" key="6">
    <source>
        <dbReference type="SAM" id="MobiDB-lite"/>
    </source>
</evidence>